<accession>A0A849L0U4</accession>
<feature type="domain" description="SseB protein N-terminal" evidence="2">
    <location>
        <begin position="26"/>
        <end position="117"/>
    </location>
</feature>
<evidence type="ECO:0000313" key="4">
    <source>
        <dbReference type="Proteomes" id="UP000572377"/>
    </source>
</evidence>
<feature type="compositionally biased region" description="Low complexity" evidence="1">
    <location>
        <begin position="251"/>
        <end position="265"/>
    </location>
</feature>
<protein>
    <submittedName>
        <fullName evidence="3">SseB family protein</fullName>
    </submittedName>
</protein>
<feature type="region of interest" description="Disordered" evidence="1">
    <location>
        <begin position="250"/>
        <end position="272"/>
    </location>
</feature>
<organism evidence="3 4">
    <name type="scientific">Halovulum dunhuangense</name>
    <dbReference type="NCBI Taxonomy" id="1505036"/>
    <lineage>
        <taxon>Bacteria</taxon>
        <taxon>Pseudomonadati</taxon>
        <taxon>Pseudomonadota</taxon>
        <taxon>Alphaproteobacteria</taxon>
        <taxon>Rhodobacterales</taxon>
        <taxon>Paracoccaceae</taxon>
        <taxon>Halovulum</taxon>
    </lineage>
</organism>
<proteinExistence type="predicted"/>
<name>A0A849L0U4_9RHOB</name>
<dbReference type="Pfam" id="PF07179">
    <property type="entry name" value="SseB"/>
    <property type="match status" value="1"/>
</dbReference>
<dbReference type="RefSeq" id="WP_171323246.1">
    <property type="nucleotide sequence ID" value="NZ_JABFBC010000001.1"/>
</dbReference>
<evidence type="ECO:0000313" key="3">
    <source>
        <dbReference type="EMBL" id="NNU79898.1"/>
    </source>
</evidence>
<dbReference type="AlphaFoldDB" id="A0A849L0U4"/>
<evidence type="ECO:0000256" key="1">
    <source>
        <dbReference type="SAM" id="MobiDB-lite"/>
    </source>
</evidence>
<keyword evidence="4" id="KW-1185">Reference proteome</keyword>
<dbReference type="Proteomes" id="UP000572377">
    <property type="component" value="Unassembled WGS sequence"/>
</dbReference>
<comment type="caution">
    <text evidence="3">The sequence shown here is derived from an EMBL/GenBank/DDBJ whole genome shotgun (WGS) entry which is preliminary data.</text>
</comment>
<dbReference type="EMBL" id="JABFBC010000001">
    <property type="protein sequence ID" value="NNU79898.1"/>
    <property type="molecule type" value="Genomic_DNA"/>
</dbReference>
<evidence type="ECO:0000259" key="2">
    <source>
        <dbReference type="Pfam" id="PF07179"/>
    </source>
</evidence>
<sequence>MAEITGGGTAFALETALDRAHDRMIRAGETEDARRAFFATLAATGLVLVLEEEPARGSDRVKPLILETGDGPLALAFDTEARMAAFLEGGAPMAVIEGRDLGALLSAAGLGLALNIEVAPSAIILPVDAMDWIAGIAPAAAEVNAGRIAGLRAPVGAAQTLLDALAGQLAALAGHAEEAFLVQAAYADGSEALLLALTGVAPGARDEVSRSIAAALALAGLSEGVLDLAFPDGGDPLLGRLRETGFSLSIPTPRRLPGAAPGGDPAKPPRLI</sequence>
<reference evidence="3 4" key="1">
    <citation type="submission" date="2020-05" db="EMBL/GenBank/DDBJ databases">
        <title>Gimesia benthica sp. nov., a novel planctomycete isolated from a deep-sea water sample of the Northwest Indian Ocean.</title>
        <authorList>
            <person name="Wang J."/>
            <person name="Ruan C."/>
            <person name="Song L."/>
            <person name="Zhu Y."/>
            <person name="Li A."/>
            <person name="Zheng X."/>
            <person name="Wang L."/>
            <person name="Lu Z."/>
            <person name="Huang Y."/>
            <person name="Du W."/>
            <person name="Zhou Y."/>
            <person name="Huang L."/>
            <person name="Dai X."/>
        </authorList>
    </citation>
    <scope>NUCLEOTIDE SEQUENCE [LARGE SCALE GENOMIC DNA]</scope>
    <source>
        <strain evidence="3 4">YYQ-30</strain>
    </source>
</reference>
<gene>
    <name evidence="3" type="ORF">HMH01_05540</name>
</gene>
<dbReference type="InterPro" id="IPR009839">
    <property type="entry name" value="SseB_N"/>
</dbReference>